<dbReference type="AlphaFoldDB" id="A0A3G2R5D7"/>
<proteinExistence type="predicted"/>
<dbReference type="EMBL" id="CP033169">
    <property type="protein sequence ID" value="AYO30622.1"/>
    <property type="molecule type" value="Genomic_DNA"/>
</dbReference>
<evidence type="ECO:0000313" key="1">
    <source>
        <dbReference type="EMBL" id="AYO30622.1"/>
    </source>
</evidence>
<reference evidence="1 2" key="1">
    <citation type="submission" date="2018-10" db="EMBL/GenBank/DDBJ databases">
        <authorList>
            <person name="Zhang X."/>
        </authorList>
    </citation>
    <scope>NUCLEOTIDE SEQUENCE [LARGE SCALE GENOMIC DNA]</scope>
    <source>
        <strain evidence="1 2">SK-G1</strain>
    </source>
</reference>
<name>A0A3G2R5D7_9FIRM</name>
<keyword evidence="2" id="KW-1185">Reference proteome</keyword>
<evidence type="ECO:0000313" key="2">
    <source>
        <dbReference type="Proteomes" id="UP000280960"/>
    </source>
</evidence>
<protein>
    <submittedName>
        <fullName evidence="1">Uncharacterized protein</fullName>
    </submittedName>
</protein>
<accession>A0A3G2R5D7</accession>
<sequence>MDNNFILDVVMKETAAKVINSMDEQTKSEIITEALARMLEDIKFGWVVSNALEVEAKRIAMEYISRKDVQEKLKQKVIKAVEKVMDGLEMAVAKDLESTLKNRYSQWVERGRKNEE</sequence>
<dbReference type="RefSeq" id="WP_122014712.1">
    <property type="nucleotide sequence ID" value="NZ_CP033169.1"/>
</dbReference>
<dbReference type="Proteomes" id="UP000280960">
    <property type="component" value="Chromosome"/>
</dbReference>
<organism evidence="1 2">
    <name type="scientific">Biomaibacter acetigenes</name>
    <dbReference type="NCBI Taxonomy" id="2316383"/>
    <lineage>
        <taxon>Bacteria</taxon>
        <taxon>Bacillati</taxon>
        <taxon>Bacillota</taxon>
        <taxon>Clostridia</taxon>
        <taxon>Thermosediminibacterales</taxon>
        <taxon>Tepidanaerobacteraceae</taxon>
        <taxon>Biomaibacter</taxon>
    </lineage>
</organism>
<gene>
    <name evidence="1" type="ORF">D2962_08290</name>
</gene>
<dbReference type="KEGG" id="bacg:D2962_08290"/>